<protein>
    <submittedName>
        <fullName evidence="1">Uncharacterized protein</fullName>
    </submittedName>
</protein>
<organism evidence="1 2">
    <name type="scientific">Roseateles amylovorans</name>
    <dbReference type="NCBI Taxonomy" id="2978473"/>
    <lineage>
        <taxon>Bacteria</taxon>
        <taxon>Pseudomonadati</taxon>
        <taxon>Pseudomonadota</taxon>
        <taxon>Betaproteobacteria</taxon>
        <taxon>Burkholderiales</taxon>
        <taxon>Sphaerotilaceae</taxon>
        <taxon>Roseateles</taxon>
    </lineage>
</organism>
<name>A0ABY6AZR0_9BURK</name>
<gene>
    <name evidence="1" type="ORF">N4261_20580</name>
</gene>
<dbReference type="RefSeq" id="WP_261757121.1">
    <property type="nucleotide sequence ID" value="NZ_CP104562.2"/>
</dbReference>
<keyword evidence="2" id="KW-1185">Reference proteome</keyword>
<sequence length="50" mass="5129">MESSTASGTLQRGNVTTKATILDQVATLSAGGVMVVQAGRDESLQATQFT</sequence>
<reference evidence="1" key="1">
    <citation type="submission" date="2022-10" db="EMBL/GenBank/DDBJ databases">
        <title>Characterization and whole genome sequencing of a new Roseateles species, isolated from fresh water.</title>
        <authorList>
            <person name="Guliayeva D.Y."/>
            <person name="Akhremchuk A.E."/>
            <person name="Sikolenko M.A."/>
            <person name="Valentovich L.N."/>
            <person name="Sidarenka A.V."/>
        </authorList>
    </citation>
    <scope>NUCLEOTIDE SEQUENCE</scope>
    <source>
        <strain evidence="1">BIM B-1768</strain>
    </source>
</reference>
<dbReference type="Proteomes" id="UP001064933">
    <property type="component" value="Chromosome"/>
</dbReference>
<evidence type="ECO:0000313" key="2">
    <source>
        <dbReference type="Proteomes" id="UP001064933"/>
    </source>
</evidence>
<evidence type="ECO:0000313" key="1">
    <source>
        <dbReference type="EMBL" id="UXH77376.1"/>
    </source>
</evidence>
<accession>A0ABY6AZR0</accession>
<dbReference type="EMBL" id="CP104562">
    <property type="protein sequence ID" value="UXH77376.1"/>
    <property type="molecule type" value="Genomic_DNA"/>
</dbReference>
<proteinExistence type="predicted"/>